<organism evidence="3 4">
    <name type="scientific">Natrarchaeobius chitinivorans</name>
    <dbReference type="NCBI Taxonomy" id="1679083"/>
    <lineage>
        <taxon>Archaea</taxon>
        <taxon>Methanobacteriati</taxon>
        <taxon>Methanobacteriota</taxon>
        <taxon>Stenosarchaea group</taxon>
        <taxon>Halobacteria</taxon>
        <taxon>Halobacteriales</taxon>
        <taxon>Natrialbaceae</taxon>
        <taxon>Natrarchaeobius</taxon>
    </lineage>
</organism>
<comment type="caution">
    <text evidence="3">The sequence shown here is derived from an EMBL/GenBank/DDBJ whole genome shotgun (WGS) entry which is preliminary data.</text>
</comment>
<evidence type="ECO:0000256" key="2">
    <source>
        <dbReference type="SAM" id="Phobius"/>
    </source>
</evidence>
<feature type="region of interest" description="Disordered" evidence="1">
    <location>
        <begin position="208"/>
        <end position="227"/>
    </location>
</feature>
<evidence type="ECO:0000313" key="3">
    <source>
        <dbReference type="EMBL" id="RQG90565.1"/>
    </source>
</evidence>
<dbReference type="EMBL" id="REGA01000026">
    <property type="protein sequence ID" value="RQG90565.1"/>
    <property type="molecule type" value="Genomic_DNA"/>
</dbReference>
<dbReference type="RefSeq" id="WP_124197444.1">
    <property type="nucleotide sequence ID" value="NZ_REGA01000026.1"/>
</dbReference>
<reference evidence="3 4" key="1">
    <citation type="submission" date="2018-10" db="EMBL/GenBank/DDBJ databases">
        <title>Natrarchaeobius chitinivorans gen. nov., sp. nov., and Natrarchaeobius haloalkaliphilus sp. nov., alkaliphilic, chitin-utilizing haloarchaea from hypersaline alkaline lakes.</title>
        <authorList>
            <person name="Sorokin D.Y."/>
            <person name="Elcheninov A.G."/>
            <person name="Kostrikina N.A."/>
            <person name="Bale N.J."/>
            <person name="Sinninghe Damste J.S."/>
            <person name="Khijniak T.V."/>
            <person name="Kublanov I.V."/>
            <person name="Toshchakov S.V."/>
        </authorList>
    </citation>
    <scope>NUCLEOTIDE SEQUENCE [LARGE SCALE GENOMIC DNA]</scope>
    <source>
        <strain evidence="3 4">AArcht4T</strain>
    </source>
</reference>
<name>A0A3N6P4Z6_NATCH</name>
<dbReference type="InterPro" id="IPR007462">
    <property type="entry name" value="COV1-like"/>
</dbReference>
<dbReference type="AlphaFoldDB" id="A0A3N6P4Z6"/>
<dbReference type="PANTHER" id="PTHR31876:SF26">
    <property type="entry name" value="PROTEIN LIKE COV 2"/>
    <property type="match status" value="1"/>
</dbReference>
<dbReference type="Proteomes" id="UP000282323">
    <property type="component" value="Unassembled WGS sequence"/>
</dbReference>
<evidence type="ECO:0000313" key="4">
    <source>
        <dbReference type="Proteomes" id="UP000282323"/>
    </source>
</evidence>
<feature type="transmembrane region" description="Helical" evidence="2">
    <location>
        <begin position="56"/>
        <end position="78"/>
    </location>
</feature>
<keyword evidence="2" id="KW-1133">Transmembrane helix</keyword>
<sequence length="227" mass="24971">MTPTATTKRWLLNGIAITIPLVVTVIVLTIVLEFVLRALSPIVSAIIYVWPNEPPTIVVQLTTLLSLVGLFLLVGFVADCTSSRRLSQTVHETIESIPVVSPIYASVRRASDVLADDETDQFREVKLVEFPHENLHALGFLTADTPREIERRLGEDELQTVMIPLGPNPTTNGFVVHVPVENVSDVDMTVEDAIRSIATLGVATEVENSDDTDRIERSTPFASRSDE</sequence>
<accession>A0A3N6P4Z6</accession>
<protein>
    <submittedName>
        <fullName evidence="3">DUF502 domain-containing protein</fullName>
    </submittedName>
</protein>
<gene>
    <name evidence="3" type="ORF">EA473_20660</name>
</gene>
<proteinExistence type="predicted"/>
<keyword evidence="4" id="KW-1185">Reference proteome</keyword>
<dbReference type="PANTHER" id="PTHR31876">
    <property type="entry name" value="COV-LIKE PROTEIN 1"/>
    <property type="match status" value="1"/>
</dbReference>
<dbReference type="OrthoDB" id="51558at2157"/>
<dbReference type="Pfam" id="PF04367">
    <property type="entry name" value="DUF502"/>
    <property type="match status" value="1"/>
</dbReference>
<keyword evidence="2" id="KW-0472">Membrane</keyword>
<evidence type="ECO:0000256" key="1">
    <source>
        <dbReference type="SAM" id="MobiDB-lite"/>
    </source>
</evidence>
<feature type="transmembrane region" description="Helical" evidence="2">
    <location>
        <begin position="12"/>
        <end position="36"/>
    </location>
</feature>
<keyword evidence="2" id="KW-0812">Transmembrane</keyword>